<dbReference type="InterPro" id="IPR000073">
    <property type="entry name" value="AB_hydrolase_1"/>
</dbReference>
<dbReference type="Gene3D" id="3.40.50.1820">
    <property type="entry name" value="alpha/beta hydrolase"/>
    <property type="match status" value="1"/>
</dbReference>
<reference evidence="2 3" key="1">
    <citation type="submission" date="2017-10" db="EMBL/GenBank/DDBJ databases">
        <title>Comparative genomics in systemic dimorphic fungi from Ajellomycetaceae.</title>
        <authorList>
            <person name="Munoz J.F."/>
            <person name="Mcewen J.G."/>
            <person name="Clay O.K."/>
            <person name="Cuomo C.A."/>
        </authorList>
    </citation>
    <scope>NUCLEOTIDE SEQUENCE [LARGE SCALE GENOMIC DNA]</scope>
    <source>
        <strain evidence="2 3">UAMH5409</strain>
    </source>
</reference>
<dbReference type="InterPro" id="IPR050266">
    <property type="entry name" value="AB_hydrolase_sf"/>
</dbReference>
<dbReference type="EMBL" id="PDNB01000122">
    <property type="protein sequence ID" value="PGH05846.1"/>
    <property type="molecule type" value="Genomic_DNA"/>
</dbReference>
<dbReference type="GO" id="GO:0047372">
    <property type="term" value="F:monoacylglycerol lipase activity"/>
    <property type="evidence" value="ECO:0007669"/>
    <property type="project" value="TreeGrafter"/>
</dbReference>
<feature type="domain" description="AB hydrolase-1" evidence="1">
    <location>
        <begin position="35"/>
        <end position="328"/>
    </location>
</feature>
<comment type="caution">
    <text evidence="2">The sequence shown here is derived from an EMBL/GenBank/DDBJ whole genome shotgun (WGS) entry which is preliminary data.</text>
</comment>
<dbReference type="InterPro" id="IPR029058">
    <property type="entry name" value="AB_hydrolase_fold"/>
</dbReference>
<protein>
    <recommendedName>
        <fullName evidence="1">AB hydrolase-1 domain-containing protein</fullName>
    </recommendedName>
</protein>
<dbReference type="OrthoDB" id="284184at2759"/>
<dbReference type="STRING" id="1447875.A0A2B7X9R6"/>
<dbReference type="GO" id="GO:0016020">
    <property type="term" value="C:membrane"/>
    <property type="evidence" value="ECO:0007669"/>
    <property type="project" value="TreeGrafter"/>
</dbReference>
<sequence>MATITFPSLAHSHTIPASNHRYTYLYSPPTTPSLPTILFLHGFPSSSYDWRHQIPFFTAKGYGVLVPDLLGYGQFASTTANSDKLEDDVQTQPTDLAEYKAKTMSADLIALLDHEGICSPVHAVGHDIGCYLLSKLANYYPTRLASVAFLTVPYSKPGERFDVDAVIAMMQAFLGFERFGYLRFFVGEEAAGLIEEHMESFFSLFYPADPNLWIEHLGATGACETWLRNDRRAPLAPYVTEEEKSTHLQIMRGHYQSALMWYRALVWNINIDDELEANLDPNLPQPVLMVTSKPGPLNPPGGGEMMKPFVENLTVRQIEAEGHWVQLEAREEVNGVLLEFIEGCR</sequence>
<evidence type="ECO:0000259" key="1">
    <source>
        <dbReference type="Pfam" id="PF00561"/>
    </source>
</evidence>
<dbReference type="GO" id="GO:0046464">
    <property type="term" value="P:acylglycerol catabolic process"/>
    <property type="evidence" value="ECO:0007669"/>
    <property type="project" value="TreeGrafter"/>
</dbReference>
<dbReference type="InterPro" id="IPR000639">
    <property type="entry name" value="Epox_hydrolase-like"/>
</dbReference>
<evidence type="ECO:0000313" key="2">
    <source>
        <dbReference type="EMBL" id="PGH05846.1"/>
    </source>
</evidence>
<dbReference type="PANTHER" id="PTHR43798:SF33">
    <property type="entry name" value="HYDROLASE, PUTATIVE (AFU_ORTHOLOGUE AFUA_2G14860)-RELATED"/>
    <property type="match status" value="1"/>
</dbReference>
<gene>
    <name evidence="2" type="ORF">AJ79_06688</name>
</gene>
<dbReference type="Pfam" id="PF00561">
    <property type="entry name" value="Abhydrolase_1"/>
    <property type="match status" value="1"/>
</dbReference>
<dbReference type="Proteomes" id="UP000223968">
    <property type="component" value="Unassembled WGS sequence"/>
</dbReference>
<accession>A0A2B7X9R6</accession>
<dbReference type="PANTHER" id="PTHR43798">
    <property type="entry name" value="MONOACYLGLYCEROL LIPASE"/>
    <property type="match status" value="1"/>
</dbReference>
<proteinExistence type="predicted"/>
<organism evidence="2 3">
    <name type="scientific">Helicocarpus griseus UAMH5409</name>
    <dbReference type="NCBI Taxonomy" id="1447875"/>
    <lineage>
        <taxon>Eukaryota</taxon>
        <taxon>Fungi</taxon>
        <taxon>Dikarya</taxon>
        <taxon>Ascomycota</taxon>
        <taxon>Pezizomycotina</taxon>
        <taxon>Eurotiomycetes</taxon>
        <taxon>Eurotiomycetidae</taxon>
        <taxon>Onygenales</taxon>
        <taxon>Ajellomycetaceae</taxon>
        <taxon>Helicocarpus</taxon>
    </lineage>
</organism>
<dbReference type="AlphaFoldDB" id="A0A2B7X9R6"/>
<dbReference type="SUPFAM" id="SSF53474">
    <property type="entry name" value="alpha/beta-Hydrolases"/>
    <property type="match status" value="1"/>
</dbReference>
<evidence type="ECO:0000313" key="3">
    <source>
        <dbReference type="Proteomes" id="UP000223968"/>
    </source>
</evidence>
<keyword evidence="3" id="KW-1185">Reference proteome</keyword>
<name>A0A2B7X9R6_9EURO</name>
<dbReference type="PRINTS" id="PR00412">
    <property type="entry name" value="EPOXHYDRLASE"/>
</dbReference>